<dbReference type="InterPro" id="IPR013748">
    <property type="entry name" value="Rep_factorC_C"/>
</dbReference>
<dbReference type="GO" id="GO:0006260">
    <property type="term" value="P:DNA replication"/>
    <property type="evidence" value="ECO:0007669"/>
    <property type="project" value="UniProtKB-KW"/>
</dbReference>
<dbReference type="SUPFAM" id="SSF48019">
    <property type="entry name" value="post-AAA+ oligomerization domain-like"/>
    <property type="match status" value="1"/>
</dbReference>
<evidence type="ECO:0000256" key="5">
    <source>
        <dbReference type="SAM" id="MobiDB-lite"/>
    </source>
</evidence>
<dbReference type="InterPro" id="IPR027417">
    <property type="entry name" value="P-loop_NTPase"/>
</dbReference>
<evidence type="ECO:0000256" key="2">
    <source>
        <dbReference type="ARBA" id="ARBA00022705"/>
    </source>
</evidence>
<dbReference type="PANTHER" id="PTHR11669">
    <property type="entry name" value="REPLICATION FACTOR C / DNA POLYMERASE III GAMMA-TAU SUBUNIT"/>
    <property type="match status" value="1"/>
</dbReference>
<dbReference type="CDD" id="cd18140">
    <property type="entry name" value="HLD_clamp_RFC"/>
    <property type="match status" value="1"/>
</dbReference>
<evidence type="ECO:0000256" key="3">
    <source>
        <dbReference type="ARBA" id="ARBA00022741"/>
    </source>
</evidence>
<evidence type="ECO:0000313" key="7">
    <source>
        <dbReference type="EMBL" id="KAL3766432.1"/>
    </source>
</evidence>
<dbReference type="Gene3D" id="1.10.8.60">
    <property type="match status" value="1"/>
</dbReference>
<sequence>MATAAAASLPPTATSTAGSKRKASSTTTSTTTNIMSKQQQQQQHGIPWVEKYRPRSLDEVVGNEDTLIRLRAVAADGNVPNLILCGPPGTGKTTSVHALARQLLGSAYSHGVLELNASDSRGIDVVRNKIKSFAMNKVSLPPGRHKIIILDEADSMTSAAQQALRRTMEIYSNTTRFALACNVSTKIIEPIQSRAAILRYGRLTDEQVLNRLRYVCEQENVSYSNDGLEAIIFTAEGDMRNALNNLQATVSGFEYVDKTNVFKVCDQPHPTTVRAILDACVGGKTNEAVIEMNTLWKTGYGCGDIVGTMFKVARVHDGMGEAMKLEYLREIGFTHMRIADGVGTPLQLMGLVARLCKLAEEGPASSTEM</sequence>
<feature type="compositionally biased region" description="Low complexity" evidence="5">
    <location>
        <begin position="1"/>
        <end position="32"/>
    </location>
</feature>
<gene>
    <name evidence="7" type="ORF">ACHAWU_007467</name>
</gene>
<evidence type="ECO:0000256" key="4">
    <source>
        <dbReference type="ARBA" id="ARBA00022840"/>
    </source>
</evidence>
<keyword evidence="4" id="KW-0067">ATP-binding</keyword>
<comment type="similarity">
    <text evidence="1">Belongs to the activator 1 small subunits family.</text>
</comment>
<name>A0ABD3MW04_9STRA</name>
<dbReference type="InterPro" id="IPR008921">
    <property type="entry name" value="DNA_pol3_clamp-load_cplx_C"/>
</dbReference>
<keyword evidence="3" id="KW-0547">Nucleotide-binding</keyword>
<organism evidence="7 8">
    <name type="scientific">Discostella pseudostelligera</name>
    <dbReference type="NCBI Taxonomy" id="259834"/>
    <lineage>
        <taxon>Eukaryota</taxon>
        <taxon>Sar</taxon>
        <taxon>Stramenopiles</taxon>
        <taxon>Ochrophyta</taxon>
        <taxon>Bacillariophyta</taxon>
        <taxon>Coscinodiscophyceae</taxon>
        <taxon>Thalassiosirophycidae</taxon>
        <taxon>Stephanodiscales</taxon>
        <taxon>Stephanodiscaceae</taxon>
        <taxon>Discostella</taxon>
    </lineage>
</organism>
<dbReference type="Gene3D" id="1.20.272.10">
    <property type="match status" value="1"/>
</dbReference>
<dbReference type="FunFam" id="1.20.272.10:FF:000015">
    <property type="entry name" value="Replication factor C subunit 4"/>
    <property type="match status" value="1"/>
</dbReference>
<dbReference type="FunFam" id="1.10.8.60:FF:000012">
    <property type="entry name" value="Replication factor C subunit 4"/>
    <property type="match status" value="1"/>
</dbReference>
<dbReference type="SUPFAM" id="SSF52540">
    <property type="entry name" value="P-loop containing nucleoside triphosphate hydrolases"/>
    <property type="match status" value="1"/>
</dbReference>
<dbReference type="Pfam" id="PF08542">
    <property type="entry name" value="Rep_fac_C"/>
    <property type="match status" value="1"/>
</dbReference>
<dbReference type="InterPro" id="IPR003593">
    <property type="entry name" value="AAA+_ATPase"/>
</dbReference>
<evidence type="ECO:0000259" key="6">
    <source>
        <dbReference type="SMART" id="SM00382"/>
    </source>
</evidence>
<feature type="domain" description="AAA+ ATPase" evidence="6">
    <location>
        <begin position="78"/>
        <end position="213"/>
    </location>
</feature>
<evidence type="ECO:0000313" key="8">
    <source>
        <dbReference type="Proteomes" id="UP001530293"/>
    </source>
</evidence>
<protein>
    <recommendedName>
        <fullName evidence="6">AAA+ ATPase domain-containing protein</fullName>
    </recommendedName>
</protein>
<dbReference type="EMBL" id="JALLBG020000085">
    <property type="protein sequence ID" value="KAL3766432.1"/>
    <property type="molecule type" value="Genomic_DNA"/>
</dbReference>
<dbReference type="PANTHER" id="PTHR11669:SF5">
    <property type="entry name" value="REPLICATION FACTOR C SUBUNIT 2"/>
    <property type="match status" value="1"/>
</dbReference>
<accession>A0ABD3MW04</accession>
<dbReference type="CDD" id="cd00009">
    <property type="entry name" value="AAA"/>
    <property type="match status" value="1"/>
</dbReference>
<dbReference type="Gene3D" id="3.40.50.300">
    <property type="entry name" value="P-loop containing nucleotide triphosphate hydrolases"/>
    <property type="match status" value="1"/>
</dbReference>
<dbReference type="InterPro" id="IPR047854">
    <property type="entry name" value="RFC_lid"/>
</dbReference>
<dbReference type="NCBIfam" id="NF001679">
    <property type="entry name" value="PRK00440.1"/>
    <property type="match status" value="1"/>
</dbReference>
<dbReference type="Proteomes" id="UP001530293">
    <property type="component" value="Unassembled WGS sequence"/>
</dbReference>
<dbReference type="FunFam" id="3.40.50.300:FF:000952">
    <property type="entry name" value="Replication factor C subunit 2"/>
    <property type="match status" value="1"/>
</dbReference>
<dbReference type="AlphaFoldDB" id="A0ABD3MW04"/>
<keyword evidence="2" id="KW-0235">DNA replication</keyword>
<dbReference type="InterPro" id="IPR003959">
    <property type="entry name" value="ATPase_AAA_core"/>
</dbReference>
<dbReference type="SMART" id="SM00382">
    <property type="entry name" value="AAA"/>
    <property type="match status" value="1"/>
</dbReference>
<evidence type="ECO:0000256" key="1">
    <source>
        <dbReference type="ARBA" id="ARBA00005378"/>
    </source>
</evidence>
<dbReference type="Pfam" id="PF00004">
    <property type="entry name" value="AAA"/>
    <property type="match status" value="1"/>
</dbReference>
<keyword evidence="8" id="KW-1185">Reference proteome</keyword>
<feature type="compositionally biased region" description="Polar residues" evidence="5">
    <location>
        <begin position="33"/>
        <end position="44"/>
    </location>
</feature>
<dbReference type="Pfam" id="PF21960">
    <property type="entry name" value="RCF1-5-like_lid"/>
    <property type="match status" value="1"/>
</dbReference>
<feature type="region of interest" description="Disordered" evidence="5">
    <location>
        <begin position="1"/>
        <end position="46"/>
    </location>
</feature>
<reference evidence="7 8" key="1">
    <citation type="submission" date="2024-10" db="EMBL/GenBank/DDBJ databases">
        <title>Updated reference genomes for cyclostephanoid diatoms.</title>
        <authorList>
            <person name="Roberts W.R."/>
            <person name="Alverson A.J."/>
        </authorList>
    </citation>
    <scope>NUCLEOTIDE SEQUENCE [LARGE SCALE GENOMIC DNA]</scope>
    <source>
        <strain evidence="7 8">AJA232-27</strain>
    </source>
</reference>
<dbReference type="InterPro" id="IPR050238">
    <property type="entry name" value="DNA_Rep/Repair_Clamp_Loader"/>
</dbReference>
<dbReference type="GO" id="GO:0005524">
    <property type="term" value="F:ATP binding"/>
    <property type="evidence" value="ECO:0007669"/>
    <property type="project" value="UniProtKB-KW"/>
</dbReference>
<comment type="caution">
    <text evidence="7">The sequence shown here is derived from an EMBL/GenBank/DDBJ whole genome shotgun (WGS) entry which is preliminary data.</text>
</comment>
<proteinExistence type="inferred from homology"/>